<protein>
    <submittedName>
        <fullName evidence="1">Uncharacterized protein</fullName>
    </submittedName>
</protein>
<accession>A0A5B8ED06</accession>
<dbReference type="Proteomes" id="UP000312326">
    <property type="component" value="Chromosome"/>
</dbReference>
<evidence type="ECO:0000313" key="2">
    <source>
        <dbReference type="Proteomes" id="UP000312326"/>
    </source>
</evidence>
<name>A0A5B8ED06_LACAM</name>
<organism evidence="1 2">
    <name type="scientific">Lactobacillus amylovorus</name>
    <dbReference type="NCBI Taxonomy" id="1604"/>
    <lineage>
        <taxon>Bacteria</taxon>
        <taxon>Bacillati</taxon>
        <taxon>Bacillota</taxon>
        <taxon>Bacilli</taxon>
        <taxon>Lactobacillales</taxon>
        <taxon>Lactobacillaceae</taxon>
        <taxon>Lactobacillus</taxon>
    </lineage>
</organism>
<proteinExistence type="predicted"/>
<dbReference type="EMBL" id="CP029754">
    <property type="protein sequence ID" value="QDD70192.1"/>
    <property type="molecule type" value="Genomic_DNA"/>
</dbReference>
<gene>
    <name evidence="1" type="ORF">DM298_04345</name>
</gene>
<reference evidence="1 2" key="1">
    <citation type="submission" date="2018-06" db="EMBL/GenBank/DDBJ databases">
        <title>Complete genome sequnece of Lactobacillus amylovorus PMRA3.</title>
        <authorList>
            <person name="Nam Y.-D."/>
            <person name="Chung W.-H."/>
            <person name="Park Y.S."/>
            <person name="Kang J."/>
        </authorList>
    </citation>
    <scope>NUCLEOTIDE SEQUENCE [LARGE SCALE GENOMIC DNA]</scope>
    <source>
        <strain evidence="1 2">PMRA3</strain>
    </source>
</reference>
<sequence>MHNVFMILCITYYFVCKWLSAPLICYDTQTKYAGNTPAMRSCSFTRQERDNRNKGKLIEIKNNKVIEIVTKYLLDIEMCQPHDWLYTAVVLPDSSADENF</sequence>
<evidence type="ECO:0000313" key="1">
    <source>
        <dbReference type="EMBL" id="QDD70192.1"/>
    </source>
</evidence>
<dbReference type="AlphaFoldDB" id="A0A5B8ED06"/>